<evidence type="ECO:0000313" key="3">
    <source>
        <dbReference type="EMBL" id="KEJ93176.1"/>
    </source>
</evidence>
<protein>
    <recommendedName>
        <fullName evidence="2">Bro-N domain-containing protein</fullName>
    </recommendedName>
</protein>
<dbReference type="OrthoDB" id="9803893at2"/>
<organism evidence="3 4">
    <name type="scientific">Synergistes jonesii</name>
    <dbReference type="NCBI Taxonomy" id="2754"/>
    <lineage>
        <taxon>Bacteria</taxon>
        <taxon>Thermotogati</taxon>
        <taxon>Synergistota</taxon>
        <taxon>Synergistia</taxon>
        <taxon>Synergistales</taxon>
        <taxon>Synergistaceae</taxon>
        <taxon>Synergistes</taxon>
    </lineage>
</organism>
<dbReference type="EMBL" id="JMKI01000006">
    <property type="protein sequence ID" value="KEJ93176.1"/>
    <property type="molecule type" value="Genomic_DNA"/>
</dbReference>
<dbReference type="Proteomes" id="UP000027665">
    <property type="component" value="Unassembled WGS sequence"/>
</dbReference>
<dbReference type="eggNOG" id="COG3645">
    <property type="taxonomic scope" value="Bacteria"/>
</dbReference>
<dbReference type="NCBIfam" id="NF008573">
    <property type="entry name" value="PRK11525.1"/>
    <property type="match status" value="1"/>
</dbReference>
<evidence type="ECO:0000259" key="2">
    <source>
        <dbReference type="Pfam" id="PF02498"/>
    </source>
</evidence>
<reference evidence="3 4" key="1">
    <citation type="submission" date="2014-04" db="EMBL/GenBank/DDBJ databases">
        <title>Draft Genome Sequence of Synergistes jonesii.</title>
        <authorList>
            <person name="Coil D.A."/>
            <person name="Eisen J.A."/>
            <person name="Holland-Moritz H.E."/>
        </authorList>
    </citation>
    <scope>NUCLEOTIDE SEQUENCE [LARGE SCALE GENOMIC DNA]</scope>
    <source>
        <strain evidence="3 4">78-1</strain>
    </source>
</reference>
<sequence>MNIFDSIKQKDPNGLEYWNSRELARALEYVNYRNFEDVIEKAREACTNSGQSAKDHFVDVDEMIELPKGAKRQIKSVLLSRYACYLIVQSADPRKEAVALGHTYFAIQTRRQEIEDERRLKLRAEIKEHNKSLASAAKQAGVIQPIDYAIFQNCGYQGLYGGLKKQDIHRRKGLKKNQDILDNMGSEELAANLFRATQTEAKLRRDNIDNKSDANQTHYEVGSKIRKMIAEFGNEMPENLPCPKESIKQLESRKKKEEKRALRSSDKENDK</sequence>
<dbReference type="InterPro" id="IPR003497">
    <property type="entry name" value="BRO_N_domain"/>
</dbReference>
<dbReference type="Pfam" id="PF02498">
    <property type="entry name" value="Bro-N"/>
    <property type="match status" value="1"/>
</dbReference>
<feature type="domain" description="Bro-N" evidence="2">
    <location>
        <begin position="15"/>
        <end position="97"/>
    </location>
</feature>
<dbReference type="AlphaFoldDB" id="A0A073IUM7"/>
<gene>
    <name evidence="3" type="ORF">EH55_12790</name>
</gene>
<dbReference type="RefSeq" id="WP_037974515.1">
    <property type="nucleotide sequence ID" value="NZ_JMKI01000006.1"/>
</dbReference>
<keyword evidence="4" id="KW-1185">Reference proteome</keyword>
<accession>A0A073IUM7</accession>
<evidence type="ECO:0000313" key="4">
    <source>
        <dbReference type="Proteomes" id="UP000027665"/>
    </source>
</evidence>
<comment type="caution">
    <text evidence="3">The sequence shown here is derived from an EMBL/GenBank/DDBJ whole genome shotgun (WGS) entry which is preliminary data.</text>
</comment>
<name>A0A073IUM7_9BACT</name>
<dbReference type="GeneID" id="90982836"/>
<dbReference type="PATRIC" id="fig|2754.20.peg.550"/>
<proteinExistence type="predicted"/>
<feature type="region of interest" description="Disordered" evidence="1">
    <location>
        <begin position="235"/>
        <end position="271"/>
    </location>
</feature>
<evidence type="ECO:0000256" key="1">
    <source>
        <dbReference type="SAM" id="MobiDB-lite"/>
    </source>
</evidence>
<feature type="compositionally biased region" description="Basic and acidic residues" evidence="1">
    <location>
        <begin position="245"/>
        <end position="271"/>
    </location>
</feature>